<dbReference type="Pfam" id="PF17802">
    <property type="entry name" value="SpaA"/>
    <property type="match status" value="1"/>
</dbReference>
<keyword evidence="1" id="KW-1133">Transmembrane helix</keyword>
<dbReference type="Proteomes" id="UP000673375">
    <property type="component" value="Unassembled WGS sequence"/>
</dbReference>
<feature type="domain" description="SpaA-like prealbumin fold" evidence="3">
    <location>
        <begin position="629"/>
        <end position="707"/>
    </location>
</feature>
<keyword evidence="6" id="KW-1185">Reference proteome</keyword>
<evidence type="ECO:0000313" key="6">
    <source>
        <dbReference type="Proteomes" id="UP000673375"/>
    </source>
</evidence>
<feature type="transmembrane region" description="Helical" evidence="1">
    <location>
        <begin position="1018"/>
        <end position="1036"/>
    </location>
</feature>
<gene>
    <name evidence="5" type="ORF">I6N96_08550</name>
</gene>
<organism evidence="5 6">
    <name type="scientific">Enterococcus larvae</name>
    <dbReference type="NCBI Taxonomy" id="2794352"/>
    <lineage>
        <taxon>Bacteria</taxon>
        <taxon>Bacillati</taxon>
        <taxon>Bacillota</taxon>
        <taxon>Bacilli</taxon>
        <taxon>Lactobacillales</taxon>
        <taxon>Enterococcaceae</taxon>
        <taxon>Enterococcus</taxon>
    </lineage>
</organism>
<evidence type="ECO:0000256" key="2">
    <source>
        <dbReference type="SAM" id="SignalP"/>
    </source>
</evidence>
<keyword evidence="2" id="KW-0732">Signal</keyword>
<comment type="caution">
    <text evidence="5">The sequence shown here is derived from an EMBL/GenBank/DDBJ whole genome shotgun (WGS) entry which is preliminary data.</text>
</comment>
<feature type="chain" id="PRO_5045170650" evidence="2">
    <location>
        <begin position="30"/>
        <end position="1046"/>
    </location>
</feature>
<dbReference type="InterPro" id="IPR041033">
    <property type="entry name" value="SpaA_PFL_dom_1"/>
</dbReference>
<proteinExistence type="predicted"/>
<dbReference type="InterPro" id="IPR026466">
    <property type="entry name" value="Fim_isopep_form_D2_dom"/>
</dbReference>
<evidence type="ECO:0000259" key="4">
    <source>
        <dbReference type="Pfam" id="PF17998"/>
    </source>
</evidence>
<keyword evidence="1" id="KW-0812">Transmembrane</keyword>
<dbReference type="EMBL" id="JAEDXU010000004">
    <property type="protein sequence ID" value="MBP1046333.1"/>
    <property type="molecule type" value="Genomic_DNA"/>
</dbReference>
<name>A0ABS4CIR5_9ENTE</name>
<dbReference type="InterPro" id="IPR026345">
    <property type="entry name" value="Adh_isopep-form_adh_dom"/>
</dbReference>
<dbReference type="InterPro" id="IPR013783">
    <property type="entry name" value="Ig-like_fold"/>
</dbReference>
<protein>
    <submittedName>
        <fullName evidence="5">Isopeptide-forming domain-containing fimbrial protein</fullName>
    </submittedName>
</protein>
<evidence type="ECO:0000256" key="1">
    <source>
        <dbReference type="SAM" id="Phobius"/>
    </source>
</evidence>
<reference evidence="5 6" key="1">
    <citation type="submission" date="2020-12" db="EMBL/GenBank/DDBJ databases">
        <title>Vagococcus allomyrinae sp. nov. and Enterococcus lavae sp. nov., isolated from the larvae of Allomyrina dichotoma.</title>
        <authorList>
            <person name="Lee S.D."/>
        </authorList>
    </citation>
    <scope>NUCLEOTIDE SEQUENCE [LARGE SCALE GENOMIC DNA]</scope>
    <source>
        <strain evidence="5 6">BWM-S5</strain>
    </source>
</reference>
<accession>A0ABS4CIR5</accession>
<feature type="signal peptide" evidence="2">
    <location>
        <begin position="1"/>
        <end position="29"/>
    </location>
</feature>
<evidence type="ECO:0000313" key="5">
    <source>
        <dbReference type="EMBL" id="MBP1046333.1"/>
    </source>
</evidence>
<dbReference type="NCBIfam" id="TIGR04226">
    <property type="entry name" value="RrgB_K2N_iso_D2"/>
    <property type="match status" value="2"/>
</dbReference>
<keyword evidence="1" id="KW-0472">Membrane</keyword>
<sequence>MNKRNRLYRIYFGLMILLCLFTGTKWAEAASILDAPNVSIPGSSEVVSGKYSFIAKFNNGVTKVSTFGEGWSSTKNVWGDGTEEAYFSFRPQAAQKGSNGVIYSNVGSYDGKIVDLKITVKDWTQFSKYQGYISYSKENISHFAQGYDFVDQVWEFVENGTGNPIKLSGFMTINDIDGGQGVQFSKETSAAIDKIYVSAADNWINYENINGEYKFFDSTGTSSENDDLFATFTFLYSDQSSFRFKWCVDKNLLGWDYETLNFEKDHVGDAGYQGAYFGYIAKKPLKTETLSPVKKNSDSDETLVDKNTLVDRNEVQTYTITHQVPDEYEEFYYKQYEFKDTLDPVFEVQQVAITDEKGQDCGSLFELSIEGNVVTYSAKADTLKKPAFYDHYYTTVIQAKIRPDAELAFSEGGILLNNTATVTIDGVAKTSNKTVTEVHQPELPDPVKRVVDEAEKNIDKKEVLQGEILVYEVDQKVNELNKDISAKYTEFSISDPLPKQVAFLSAKILKDGKEFEAEKISYDKNSHTVVFNGDVAFLKNMTMKAETYTLQIKTRVINEIGESEQIENTGKTSINKESQQTNKVENSTKLIKGSIIINKVTKQLTGLKNSKESDSDNSELIWEECPQEGVTYQVKANKDIVFPNGEVAAKAGHDYGTITTNEKGKAVIKELYEGEYALIEVAAPAGIQINSAPILVDLKQGSTADLSAVVKQEDALQEVELLVNKVFEQEDGSFAVSDGAVFGLFHGKDYKIGKDQTIKADTLVSEIEVKKGIGTYRGVLIPKHQYYVQEISTKNGYQINTEKFYFTYEPSSNDPVHKIELYENGFIENEAVMGYISEEAEGKELSENTEMLPIKNHRITENSIIKSIVKEDGQEVEHYDLLKSEETVIFKGLAYIGDNQQKNPLQISDQLPKGFTYISSKVLDEKGQDITNQTTIAVKNQQIILTINPEYAERLERTSIRWLITTTYKYSAEHQGQVFNNQLHLQVDGKKIPSNIVTLKPPTVGTKPFGMLPETGEMLGFGSLLGLSIVLYLVAYKYTKKEQIEL</sequence>
<dbReference type="RefSeq" id="WP_209557163.1">
    <property type="nucleotide sequence ID" value="NZ_JAEDXU010000004.1"/>
</dbReference>
<feature type="domain" description="Adhesin isopeptide-forming adherence" evidence="4">
    <location>
        <begin position="446"/>
        <end position="587"/>
    </location>
</feature>
<dbReference type="Pfam" id="PF17998">
    <property type="entry name" value="AgI_II_C2"/>
    <property type="match status" value="1"/>
</dbReference>
<dbReference type="Gene3D" id="2.60.40.10">
    <property type="entry name" value="Immunoglobulins"/>
    <property type="match status" value="2"/>
</dbReference>
<dbReference type="Gene3D" id="2.60.40.740">
    <property type="match status" value="3"/>
</dbReference>
<evidence type="ECO:0000259" key="3">
    <source>
        <dbReference type="Pfam" id="PF17802"/>
    </source>
</evidence>